<dbReference type="InterPro" id="IPR051128">
    <property type="entry name" value="EgtD_Methyltrsf_superfamily"/>
</dbReference>
<dbReference type="OrthoDB" id="659at2759"/>
<keyword evidence="3" id="KW-0949">S-adenosyl-L-methionine</keyword>
<evidence type="ECO:0008006" key="9">
    <source>
        <dbReference type="Google" id="ProtNLM"/>
    </source>
</evidence>
<dbReference type="Proteomes" id="UP000078559">
    <property type="component" value="Chromosome 4"/>
</dbReference>
<evidence type="ECO:0000259" key="6">
    <source>
        <dbReference type="Pfam" id="PF10017"/>
    </source>
</evidence>
<dbReference type="InterPro" id="IPR042095">
    <property type="entry name" value="SUMF_sf"/>
</dbReference>
<feature type="domain" description="Sulfatase-modifying factor enzyme-like" evidence="5">
    <location>
        <begin position="549"/>
        <end position="856"/>
    </location>
</feature>
<dbReference type="Gene3D" id="3.90.1580.10">
    <property type="entry name" value="paralog of FGE (formylglycine-generating enzyme)"/>
    <property type="match status" value="1"/>
</dbReference>
<feature type="compositionally biased region" description="Polar residues" evidence="4">
    <location>
        <begin position="610"/>
        <end position="634"/>
    </location>
</feature>
<reference evidence="7" key="1">
    <citation type="submission" date="2014-12" db="EMBL/GenBank/DDBJ databases">
        <title>Genome Sequence of Valsa Canker Pathogens Uncovers a Specific Adaption of Colonization on Woody Bark.</title>
        <authorList>
            <person name="Yin Z."/>
            <person name="Liu H."/>
            <person name="Gao X."/>
            <person name="Li Z."/>
            <person name="Song N."/>
            <person name="Ke X."/>
            <person name="Dai Q."/>
            <person name="Wu Y."/>
            <person name="Sun Y."/>
            <person name="Xu J.-R."/>
            <person name="Kang Z.K."/>
            <person name="Wang L."/>
            <person name="Huang L."/>
        </authorList>
    </citation>
    <scope>NUCLEOTIDE SEQUENCE [LARGE SCALE GENOMIC DNA]</scope>
    <source>
        <strain evidence="7">03-8</strain>
    </source>
</reference>
<dbReference type="InterPro" id="IPR029063">
    <property type="entry name" value="SAM-dependent_MTases_sf"/>
</dbReference>
<dbReference type="InterPro" id="IPR017805">
    <property type="entry name" value="SAM_MeTrfase_EasF-type_put"/>
</dbReference>
<evidence type="ECO:0000259" key="5">
    <source>
        <dbReference type="Pfam" id="PF03781"/>
    </source>
</evidence>
<evidence type="ECO:0000313" key="8">
    <source>
        <dbReference type="Proteomes" id="UP000078559"/>
    </source>
</evidence>
<name>A0A194VWH9_CYTMA</name>
<evidence type="ECO:0000256" key="1">
    <source>
        <dbReference type="ARBA" id="ARBA00022603"/>
    </source>
</evidence>
<accession>A0A194VWH9</accession>
<dbReference type="SUPFAM" id="SSF56436">
    <property type="entry name" value="C-type lectin-like"/>
    <property type="match status" value="1"/>
</dbReference>
<gene>
    <name evidence="7" type="ORF">VM1G_03988</name>
</gene>
<evidence type="ECO:0000256" key="4">
    <source>
        <dbReference type="SAM" id="MobiDB-lite"/>
    </source>
</evidence>
<dbReference type="GO" id="GO:0008168">
    <property type="term" value="F:methyltransferase activity"/>
    <property type="evidence" value="ECO:0007669"/>
    <property type="project" value="UniProtKB-KW"/>
</dbReference>
<keyword evidence="8" id="KW-1185">Reference proteome</keyword>
<dbReference type="Pfam" id="PF10017">
    <property type="entry name" value="Methyltransf_33"/>
    <property type="match status" value="1"/>
</dbReference>
<dbReference type="PANTHER" id="PTHR43397">
    <property type="entry name" value="ERGOTHIONEINE BIOSYNTHESIS PROTEIN 1"/>
    <property type="match status" value="1"/>
</dbReference>
<sequence>MPVATDTAGVPIGVPPTTDVLKRGAQEPASTHYGHALDIIDIRCAAVELNLKDEIHALFKPKQGPRQLPTLLLYDERGLQLFEEASLIPQPPHITYLDEYYLTNDEIRVLKDSASKIAKWIPDGSMVIELGSGNLRKVNLLLGAIEQSGKNVDYYALDLSRKELERTLAQLPAYKHVRSHGLWGTYDDGREWLKTPSNLRRPKCILTLGSSIGNFHLEEAPEFLRCFADVLSPEDTIHAYNDREGVTHEFILNGLLHANDILGEEAFKLQDWKVIGEDVVVLGEFIKAGERIQVEQSLKYSQAAAAKLWDITGMTTVDQWALGQEYGLHMLAKPRMPFSLIPAAYVSSSLPTLDDWAGVWTAWDIVTRGMIPREELLDKPIKLRNACIFYIGHIPTFLDIQLNKTTKTPPTEPRNYASIFERGIDPDVDDPEQCHSHSEIPDEWPPVEEILTYQDKVRRRLRGLYDGGYESIPRDIGRALWCSFEHEVMHLETLLYMLLQSEKTLLPPHTVLPDFETMAKKARAARVPNQWFDVPAKEVTIGIDDPEDGTDVNRHYGWDNEKPRRRARVHAFQAQGRPITNEEYAQYLYATNATQIPASWAEVKPNQAINGHAHTNGSTHPTHVNGNGVNGHSKTNGHKGDASLPSSFLEGKAVRTMYGLVPLKYALDWPIWASYNELAGCASWMGGRIPTFEETCSIYAYVDALKRKEAEKKLGKTVPAVNGHLINDGVEETPPTRDMEVLVDEGQSDLFIDLDGANVGFQHWHPTPVTANGDRLCGQSEMGGVWEWTSSPLTKWEGFEPMALYPLYTADFFDGKHNIVRGGSWATHPRLAGRKSFINWYQRNYLYAWVGARLVRDVE</sequence>
<dbReference type="InterPro" id="IPR005532">
    <property type="entry name" value="SUMF_dom"/>
</dbReference>
<dbReference type="GO" id="GO:0032259">
    <property type="term" value="P:methylation"/>
    <property type="evidence" value="ECO:0007669"/>
    <property type="project" value="UniProtKB-KW"/>
</dbReference>
<dbReference type="Pfam" id="PF03781">
    <property type="entry name" value="FGE-sulfatase"/>
    <property type="match status" value="1"/>
</dbReference>
<dbReference type="AlphaFoldDB" id="A0A194VWH9"/>
<feature type="domain" description="Histidine-specific methyltransferase SAM-dependent" evidence="6">
    <location>
        <begin position="62"/>
        <end position="275"/>
    </location>
</feature>
<dbReference type="SMR" id="A0A194VWH9"/>
<evidence type="ECO:0000313" key="7">
    <source>
        <dbReference type="EMBL" id="KUI68569.1"/>
    </source>
</evidence>
<dbReference type="EMBL" id="CM003101">
    <property type="protein sequence ID" value="KUI68569.1"/>
    <property type="molecule type" value="Genomic_DNA"/>
</dbReference>
<proteinExistence type="predicted"/>
<feature type="region of interest" description="Disordered" evidence="4">
    <location>
        <begin position="610"/>
        <end position="643"/>
    </location>
</feature>
<keyword evidence="2" id="KW-0808">Transferase</keyword>
<organism evidence="7 8">
    <name type="scientific">Cytospora mali</name>
    <name type="common">Apple Valsa canker fungus</name>
    <name type="synonym">Valsa mali</name>
    <dbReference type="NCBI Taxonomy" id="578113"/>
    <lineage>
        <taxon>Eukaryota</taxon>
        <taxon>Fungi</taxon>
        <taxon>Dikarya</taxon>
        <taxon>Ascomycota</taxon>
        <taxon>Pezizomycotina</taxon>
        <taxon>Sordariomycetes</taxon>
        <taxon>Sordariomycetidae</taxon>
        <taxon>Diaporthales</taxon>
        <taxon>Cytosporaceae</taxon>
        <taxon>Cytospora</taxon>
    </lineage>
</organism>
<evidence type="ECO:0000256" key="3">
    <source>
        <dbReference type="ARBA" id="ARBA00022691"/>
    </source>
</evidence>
<dbReference type="NCBIfam" id="TIGR03439">
    <property type="entry name" value="methyl_EasF"/>
    <property type="match status" value="1"/>
</dbReference>
<dbReference type="InterPro" id="IPR019257">
    <property type="entry name" value="MeTrfase_dom"/>
</dbReference>
<keyword evidence="1" id="KW-0489">Methyltransferase</keyword>
<evidence type="ECO:0000256" key="2">
    <source>
        <dbReference type="ARBA" id="ARBA00022679"/>
    </source>
</evidence>
<dbReference type="Gene3D" id="3.40.50.150">
    <property type="entry name" value="Vaccinia Virus protein VP39"/>
    <property type="match status" value="1"/>
</dbReference>
<dbReference type="InterPro" id="IPR016187">
    <property type="entry name" value="CTDL_fold"/>
</dbReference>
<protein>
    <recommendedName>
        <fullName evidence="9">Ergothioneine biosynthesis protein 1</fullName>
    </recommendedName>
</protein>
<dbReference type="PANTHER" id="PTHR43397:SF1">
    <property type="entry name" value="ERGOTHIONEINE BIOSYNTHESIS PROTEIN 1"/>
    <property type="match status" value="1"/>
</dbReference>